<evidence type="ECO:0000256" key="1">
    <source>
        <dbReference type="SAM" id="Phobius"/>
    </source>
</evidence>
<evidence type="ECO:0000313" key="6">
    <source>
        <dbReference type="Proteomes" id="UP000661012"/>
    </source>
</evidence>
<dbReference type="EMBL" id="QGAC01000009">
    <property type="protein sequence ID" value="TKJ90456.1"/>
    <property type="molecule type" value="Genomic_DNA"/>
</dbReference>
<dbReference type="Proteomes" id="UP000306393">
    <property type="component" value="Unassembled WGS sequence"/>
</dbReference>
<evidence type="ECO:0000313" key="4">
    <source>
        <dbReference type="EMBL" id="TKJ90456.1"/>
    </source>
</evidence>
<evidence type="ECO:0000313" key="3">
    <source>
        <dbReference type="EMBL" id="MBD8108878.1"/>
    </source>
</evidence>
<protein>
    <recommendedName>
        <fullName evidence="2">DNA utilization protein HofO C-terminal domain-containing protein</fullName>
    </recommendedName>
</protein>
<keyword evidence="1" id="KW-1133">Transmembrane helix</keyword>
<keyword evidence="6" id="KW-1185">Reference proteome</keyword>
<reference evidence="4 5" key="1">
    <citation type="journal article" date="2019" name="Sci. Rep.">
        <title>Differences in resource use lead to coexistence of seed-transmitted microbial populations.</title>
        <authorList>
            <person name="Torres-Cortes G."/>
            <person name="Garcia B.J."/>
            <person name="Compant S."/>
            <person name="Rezki S."/>
            <person name="Jones P."/>
            <person name="Preveaux A."/>
            <person name="Briand M."/>
            <person name="Roulet A."/>
            <person name="Bouchez O."/>
            <person name="Jacobson D."/>
            <person name="Barret M."/>
        </authorList>
    </citation>
    <scope>NUCLEOTIDE SEQUENCE [LARGE SCALE GENOMIC DNA]</scope>
    <source>
        <strain evidence="4 5">CFBP13511</strain>
    </source>
</reference>
<name>A0A3S7S9F4_9GAMM</name>
<proteinExistence type="predicted"/>
<dbReference type="STRING" id="1219360.GCA_001571305_03510"/>
<dbReference type="InterPro" id="IPR057522">
    <property type="entry name" value="HofO_C"/>
</dbReference>
<organism evidence="4 5">
    <name type="scientific">Erwinia persicina</name>
    <dbReference type="NCBI Taxonomy" id="55211"/>
    <lineage>
        <taxon>Bacteria</taxon>
        <taxon>Pseudomonadati</taxon>
        <taxon>Pseudomonadota</taxon>
        <taxon>Gammaproteobacteria</taxon>
        <taxon>Enterobacterales</taxon>
        <taxon>Erwiniaceae</taxon>
        <taxon>Erwinia</taxon>
    </lineage>
</organism>
<dbReference type="RefSeq" id="WP_118665343.1">
    <property type="nucleotide sequence ID" value="NZ_CP022725.1"/>
</dbReference>
<reference evidence="3 6" key="2">
    <citation type="journal article" date="2020" name="FEMS Microbiol. Ecol.">
        <title>Temporal dynamics of bacterial communities during seed development and maturation.</title>
        <authorList>
            <person name="Chesneau G."/>
            <person name="Torres-Cortes G."/>
            <person name="Briand M."/>
            <person name="Darrasse A."/>
            <person name="Preveaux A."/>
            <person name="Marais C."/>
            <person name="Jacques M.A."/>
            <person name="Shade A."/>
            <person name="Barret M."/>
        </authorList>
    </citation>
    <scope>NUCLEOTIDE SEQUENCE [LARGE SCALE GENOMIC DNA]</scope>
    <source>
        <strain evidence="3 6">CFBP13732</strain>
    </source>
</reference>
<dbReference type="EMBL" id="JACYNN010000027">
    <property type="protein sequence ID" value="MBD8108878.1"/>
    <property type="molecule type" value="Genomic_DNA"/>
</dbReference>
<evidence type="ECO:0000259" key="2">
    <source>
        <dbReference type="Pfam" id="PF25319"/>
    </source>
</evidence>
<keyword evidence="1" id="KW-0472">Membrane</keyword>
<comment type="caution">
    <text evidence="4">The sequence shown here is derived from an EMBL/GenBank/DDBJ whole genome shotgun (WGS) entry which is preliminary data.</text>
</comment>
<feature type="domain" description="DNA utilization protein HofO C-terminal" evidence="2">
    <location>
        <begin position="93"/>
        <end position="164"/>
    </location>
</feature>
<feature type="transmembrane region" description="Helical" evidence="1">
    <location>
        <begin position="18"/>
        <end position="38"/>
    </location>
</feature>
<accession>A0A3S7S9F4</accession>
<evidence type="ECO:0000313" key="5">
    <source>
        <dbReference type="Proteomes" id="UP000306393"/>
    </source>
</evidence>
<sequence>MIHRQITGWLQMGAGWRLVSFTAATLLLLLLLWFTWWYPLQREQQQLAQQLQQQRQHYRQLLQALPAIPSLVTLQQQVEEGRVQLSAHAEALSLPELLHVSGGTLEYWHPAAGGGELAMQLQWSGFMALLHYLSSLCPAPDIPRFRLQREGQQLRLLMEITHDH</sequence>
<keyword evidence="1" id="KW-0812">Transmembrane</keyword>
<dbReference type="AlphaFoldDB" id="A0A3S7S9F4"/>
<gene>
    <name evidence="4" type="ORF">EpCFBP13511_11350</name>
    <name evidence="3" type="ORF">IFT93_21130</name>
</gene>
<dbReference type="OrthoDB" id="6519469at2"/>
<dbReference type="Pfam" id="PF25319">
    <property type="entry name" value="HofO"/>
    <property type="match status" value="1"/>
</dbReference>
<dbReference type="KEGG" id="epe:CI789_20240"/>
<dbReference type="Proteomes" id="UP000661012">
    <property type="component" value="Unassembled WGS sequence"/>
</dbReference>